<gene>
    <name evidence="3" type="ordered locus">BB0459</name>
</gene>
<dbReference type="Gene3D" id="3.40.190.10">
    <property type="entry name" value="Periplasmic binding protein-like II"/>
    <property type="match status" value="1"/>
</dbReference>
<dbReference type="InterPro" id="IPR042100">
    <property type="entry name" value="Bug_dom1"/>
</dbReference>
<accession>A0A0H3LH75</accession>
<protein>
    <submittedName>
        <fullName evidence="3">Exported protein</fullName>
    </submittedName>
</protein>
<dbReference type="PANTHER" id="PTHR42928">
    <property type="entry name" value="TRICARBOXYLATE-BINDING PROTEIN"/>
    <property type="match status" value="1"/>
</dbReference>
<dbReference type="Pfam" id="PF03401">
    <property type="entry name" value="TctC"/>
    <property type="match status" value="1"/>
</dbReference>
<dbReference type="Gene3D" id="3.40.190.150">
    <property type="entry name" value="Bordetella uptake gene, domain 1"/>
    <property type="match status" value="1"/>
</dbReference>
<evidence type="ECO:0000256" key="2">
    <source>
        <dbReference type="SAM" id="SignalP"/>
    </source>
</evidence>
<dbReference type="RefSeq" id="WP_010925817.1">
    <property type="nucleotide sequence ID" value="NC_002927.3"/>
</dbReference>
<dbReference type="KEGG" id="bbr:BB0459"/>
<name>A0A0H3LH75_BORBR</name>
<dbReference type="PANTHER" id="PTHR42928:SF5">
    <property type="entry name" value="BLR1237 PROTEIN"/>
    <property type="match status" value="1"/>
</dbReference>
<dbReference type="Proteomes" id="UP000001027">
    <property type="component" value="Chromosome"/>
</dbReference>
<organism evidence="3 4">
    <name type="scientific">Bordetella bronchiseptica (strain ATCC BAA-588 / NCTC 13252 / RB50)</name>
    <name type="common">Alcaligenes bronchisepticus</name>
    <dbReference type="NCBI Taxonomy" id="257310"/>
    <lineage>
        <taxon>Bacteria</taxon>
        <taxon>Pseudomonadati</taxon>
        <taxon>Pseudomonadota</taxon>
        <taxon>Betaproteobacteria</taxon>
        <taxon>Burkholderiales</taxon>
        <taxon>Alcaligenaceae</taxon>
        <taxon>Bordetella</taxon>
    </lineage>
</organism>
<proteinExistence type="inferred from homology"/>
<evidence type="ECO:0000256" key="1">
    <source>
        <dbReference type="ARBA" id="ARBA00006987"/>
    </source>
</evidence>
<dbReference type="AlphaFoldDB" id="A0A0H3LH75"/>
<feature type="chain" id="PRO_5002614432" evidence="2">
    <location>
        <begin position="24"/>
        <end position="333"/>
    </location>
</feature>
<dbReference type="PIRSF" id="PIRSF017082">
    <property type="entry name" value="YflP"/>
    <property type="match status" value="1"/>
</dbReference>
<evidence type="ECO:0000313" key="3">
    <source>
        <dbReference type="EMBL" id="CAE30958.1"/>
    </source>
</evidence>
<sequence length="333" mass="34513">MSRLARLLLAGCCALGAAAPAGAGNWPAGAGNWPAGPVTFIVPFPAGGSMDTFSRPIAGQLSKELGVPVVVSNRSGAGGGVGIAAIARAAPDGYTIGMSSVGNMAINPHIYPDLPYSPLKDFTPIGLAGRFVNVLVVNSKIPARNVQELIELDRKKPGSITFASAGNGSTNHLSGELLKQLTHTSFLHVPYRGSGPALADVVAGNVAFMFDTLNTSMPLIESGALRALAVTSAERSPFLPDVPTMNEAGVAGYAKSGEDLWWAIIAPQGVPADVRDKLNAALNKALGSPALQAQVRAQRVETLTSTPDALQTILRDDYNRWGGIVRDAGVKLD</sequence>
<dbReference type="CDD" id="cd13578">
    <property type="entry name" value="PBP2_Bug27"/>
    <property type="match status" value="1"/>
</dbReference>
<dbReference type="EMBL" id="BX640438">
    <property type="protein sequence ID" value="CAE30958.1"/>
    <property type="molecule type" value="Genomic_DNA"/>
</dbReference>
<dbReference type="HOGENOM" id="CLU_045683_0_0_4"/>
<dbReference type="eggNOG" id="COG3181">
    <property type="taxonomic scope" value="Bacteria"/>
</dbReference>
<dbReference type="InterPro" id="IPR005064">
    <property type="entry name" value="BUG"/>
</dbReference>
<dbReference type="SUPFAM" id="SSF53850">
    <property type="entry name" value="Periplasmic binding protein-like II"/>
    <property type="match status" value="1"/>
</dbReference>
<keyword evidence="2" id="KW-0732">Signal</keyword>
<reference evidence="4" key="1">
    <citation type="journal article" date="2003" name="Nat. Genet.">
        <title>Comparative analysis of the genome sequences of Bordetella pertussis, Bordetella parapertussis and Bordetella bronchiseptica.</title>
        <authorList>
            <person name="Parkhill J."/>
            <person name="Sebaihia M."/>
            <person name="Preston A."/>
            <person name="Murphy L.D."/>
            <person name="Thomson N.R."/>
            <person name="Harris D.E."/>
            <person name="Holden M.T.G."/>
            <person name="Churcher C.M."/>
            <person name="Bentley S.D."/>
            <person name="Mungall K.L."/>
            <person name="Cerdeno-Tarraga A.-M."/>
            <person name="Temple L."/>
            <person name="James K.D."/>
            <person name="Harris B."/>
            <person name="Quail M.A."/>
            <person name="Achtman M."/>
            <person name="Atkin R."/>
            <person name="Baker S."/>
            <person name="Basham D."/>
            <person name="Bason N."/>
            <person name="Cherevach I."/>
            <person name="Chillingworth T."/>
            <person name="Collins M."/>
            <person name="Cronin A."/>
            <person name="Davis P."/>
            <person name="Doggett J."/>
            <person name="Feltwell T."/>
            <person name="Goble A."/>
            <person name="Hamlin N."/>
            <person name="Hauser H."/>
            <person name="Holroyd S."/>
            <person name="Jagels K."/>
            <person name="Leather S."/>
            <person name="Moule S."/>
            <person name="Norberczak H."/>
            <person name="O'Neil S."/>
            <person name="Ormond D."/>
            <person name="Price C."/>
            <person name="Rabbinowitsch E."/>
            <person name="Rutter S."/>
            <person name="Sanders M."/>
            <person name="Saunders D."/>
            <person name="Seeger K."/>
            <person name="Sharp S."/>
            <person name="Simmonds M."/>
            <person name="Skelton J."/>
            <person name="Squares R."/>
            <person name="Squares S."/>
            <person name="Stevens K."/>
            <person name="Unwin L."/>
            <person name="Whitehead S."/>
            <person name="Barrell B.G."/>
            <person name="Maskell D.J."/>
        </authorList>
    </citation>
    <scope>NUCLEOTIDE SEQUENCE [LARGE SCALE GENOMIC DNA]</scope>
    <source>
        <strain evidence="4">ATCC BAA-588 / NCTC 13252 / RB50</strain>
    </source>
</reference>
<evidence type="ECO:0000313" key="4">
    <source>
        <dbReference type="Proteomes" id="UP000001027"/>
    </source>
</evidence>
<feature type="signal peptide" evidence="2">
    <location>
        <begin position="1"/>
        <end position="23"/>
    </location>
</feature>
<comment type="similarity">
    <text evidence="1">Belongs to the UPF0065 (bug) family.</text>
</comment>